<evidence type="ECO:0000313" key="1">
    <source>
        <dbReference type="EMBL" id="BCI87662.1"/>
    </source>
</evidence>
<proteinExistence type="predicted"/>
<keyword evidence="2" id="KW-1185">Reference proteome</keyword>
<dbReference type="Proteomes" id="UP000516380">
    <property type="component" value="Chromosome"/>
</dbReference>
<organism evidence="1 2">
    <name type="scientific">Mycobacterium kansasii</name>
    <dbReference type="NCBI Taxonomy" id="1768"/>
    <lineage>
        <taxon>Bacteria</taxon>
        <taxon>Bacillati</taxon>
        <taxon>Actinomycetota</taxon>
        <taxon>Actinomycetes</taxon>
        <taxon>Mycobacteriales</taxon>
        <taxon>Mycobacteriaceae</taxon>
        <taxon>Mycobacterium</taxon>
    </lineage>
</organism>
<name>A0A7G1ICQ2_MYCKA</name>
<protein>
    <submittedName>
        <fullName evidence="1">Uncharacterized protein</fullName>
    </submittedName>
</protein>
<sequence>MDTTVSGIGAVVVAELRAAGYMESTVGQYAKTIKALTEFASGREYSTGLGVEFASMTTSVRTGRFSAQRRFDYRRLVTVFDSYVQTGRVDLAVRGRGGGGHGRWAATSLRWTPRGRPRWAGAVWHRPPARPMEGWREATWCS</sequence>
<reference evidence="1 2" key="1">
    <citation type="submission" date="2020-07" db="EMBL/GenBank/DDBJ databases">
        <title>Mycobacterium kansasii (former subtype) with zoonotic potential isolated from diseased indoor pet cat, Japan.</title>
        <authorList>
            <person name="Fukano H."/>
            <person name="Terazono T."/>
            <person name="Hoshino Y."/>
        </authorList>
    </citation>
    <scope>NUCLEOTIDE SEQUENCE [LARGE SCALE GENOMIC DNA]</scope>
    <source>
        <strain evidence="1 2">Kuro-I</strain>
    </source>
</reference>
<evidence type="ECO:0000313" key="2">
    <source>
        <dbReference type="Proteomes" id="UP000516380"/>
    </source>
</evidence>
<gene>
    <name evidence="1" type="ORF">NIIDMKKI_28680</name>
</gene>
<dbReference type="EMBL" id="AP023343">
    <property type="protein sequence ID" value="BCI87662.1"/>
    <property type="molecule type" value="Genomic_DNA"/>
</dbReference>
<dbReference type="AlphaFoldDB" id="A0A7G1ICQ2"/>
<accession>A0A7G1ICQ2</accession>